<dbReference type="KEGG" id="mro:MROS_2511"/>
<dbReference type="PANTHER" id="PTHR21272">
    <property type="entry name" value="CATABOLIC 3-DEHYDROQUINASE"/>
    <property type="match status" value="1"/>
</dbReference>
<reference evidence="11 12" key="1">
    <citation type="journal article" date="2013" name="PLoS ONE">
        <title>Genomic analysis of Melioribacter roseus, facultatively anaerobic organotrophic bacterium representing a novel deep lineage within Bacteriodetes/Chlorobi group.</title>
        <authorList>
            <person name="Kadnikov V.V."/>
            <person name="Mardanov A.V."/>
            <person name="Podosokorskaya O.A."/>
            <person name="Gavrilov S.N."/>
            <person name="Kublanov I.V."/>
            <person name="Beletsky A.V."/>
            <person name="Bonch-Osmolovskaya E.A."/>
            <person name="Ravin N.V."/>
        </authorList>
    </citation>
    <scope>NUCLEOTIDE SEQUENCE [LARGE SCALE GENOMIC DNA]</scope>
    <source>
        <strain evidence="12">JCM 17771 / P3M-2</strain>
    </source>
</reference>
<feature type="binding site" evidence="7 9">
    <location>
        <begin position="97"/>
        <end position="98"/>
    </location>
    <ligand>
        <name>substrate</name>
    </ligand>
</feature>
<dbReference type="Gene3D" id="3.40.50.9100">
    <property type="entry name" value="Dehydroquinase, class II"/>
    <property type="match status" value="1"/>
</dbReference>
<name>I7A777_MELRP</name>
<dbReference type="UniPathway" id="UPA00053">
    <property type="reaction ID" value="UER00086"/>
</dbReference>
<dbReference type="Pfam" id="PF01220">
    <property type="entry name" value="DHquinase_II"/>
    <property type="match status" value="1"/>
</dbReference>
<dbReference type="eggNOG" id="COG0757">
    <property type="taxonomic scope" value="Bacteria"/>
</dbReference>
<dbReference type="GO" id="GO:0009423">
    <property type="term" value="P:chorismate biosynthetic process"/>
    <property type="evidence" value="ECO:0007669"/>
    <property type="project" value="UniProtKB-UniRule"/>
</dbReference>
<dbReference type="AlphaFoldDB" id="I7A777"/>
<gene>
    <name evidence="7" type="primary">aroQ</name>
    <name evidence="11" type="ordered locus">MROS_2511</name>
</gene>
<proteinExistence type="inferred from homology"/>
<evidence type="ECO:0000256" key="8">
    <source>
        <dbReference type="PIRSR" id="PIRSR001399-1"/>
    </source>
</evidence>
<dbReference type="PIRSF" id="PIRSF001399">
    <property type="entry name" value="DHquinase_II"/>
    <property type="match status" value="1"/>
</dbReference>
<dbReference type="NCBIfam" id="NF003807">
    <property type="entry name" value="PRK05395.1-4"/>
    <property type="match status" value="1"/>
</dbReference>
<evidence type="ECO:0000256" key="4">
    <source>
        <dbReference type="ARBA" id="ARBA00011193"/>
    </source>
</evidence>
<protein>
    <recommendedName>
        <fullName evidence="5 7">3-dehydroquinate dehydratase</fullName>
        <shortName evidence="7">3-dehydroquinase</shortName>
        <ecNumber evidence="5 7">4.2.1.10</ecNumber>
    </recommendedName>
    <alternativeName>
        <fullName evidence="7">Type II DHQase</fullName>
    </alternativeName>
</protein>
<organism evidence="11 12">
    <name type="scientific">Melioribacter roseus (strain DSM 23840 / JCM 17771 / VKM B-2668 / P3M-2)</name>
    <dbReference type="NCBI Taxonomy" id="1191523"/>
    <lineage>
        <taxon>Bacteria</taxon>
        <taxon>Pseudomonadati</taxon>
        <taxon>Ignavibacteriota</taxon>
        <taxon>Ignavibacteria</taxon>
        <taxon>Ignavibacteriales</taxon>
        <taxon>Melioribacteraceae</taxon>
        <taxon>Melioribacter</taxon>
    </lineage>
</organism>
<keyword evidence="7" id="KW-0028">Amino-acid biosynthesis</keyword>
<feature type="binding site" evidence="7 9">
    <location>
        <position position="76"/>
    </location>
    <ligand>
        <name>substrate</name>
    </ligand>
</feature>
<dbReference type="SUPFAM" id="SSF52304">
    <property type="entry name" value="Type II 3-dehydroquinate dehydratase"/>
    <property type="match status" value="1"/>
</dbReference>
<comment type="function">
    <text evidence="7">Catalyzes a trans-dehydration via an enolate intermediate.</text>
</comment>
<keyword evidence="7" id="KW-0057">Aromatic amino acid biosynthesis</keyword>
<dbReference type="RefSeq" id="WP_014857171.1">
    <property type="nucleotide sequence ID" value="NC_018178.1"/>
</dbReference>
<dbReference type="EC" id="4.2.1.10" evidence="5 7"/>
<evidence type="ECO:0000313" key="11">
    <source>
        <dbReference type="EMBL" id="AFN75741.1"/>
    </source>
</evidence>
<evidence type="ECO:0000256" key="6">
    <source>
        <dbReference type="ARBA" id="ARBA00023239"/>
    </source>
</evidence>
<dbReference type="PANTHER" id="PTHR21272:SF3">
    <property type="entry name" value="CATABOLIC 3-DEHYDROQUINASE"/>
    <property type="match status" value="1"/>
</dbReference>
<comment type="catalytic activity">
    <reaction evidence="1 7">
        <text>3-dehydroquinate = 3-dehydroshikimate + H2O</text>
        <dbReference type="Rhea" id="RHEA:21096"/>
        <dbReference type="ChEBI" id="CHEBI:15377"/>
        <dbReference type="ChEBI" id="CHEBI:16630"/>
        <dbReference type="ChEBI" id="CHEBI:32364"/>
        <dbReference type="EC" id="4.2.1.10"/>
    </reaction>
</comment>
<feature type="active site" description="Proton donor" evidence="7 8">
    <location>
        <position position="96"/>
    </location>
</feature>
<feature type="site" description="Transition state stabilizer" evidence="7 10">
    <location>
        <position position="17"/>
    </location>
</feature>
<dbReference type="HAMAP" id="MF_00169">
    <property type="entry name" value="AroQ"/>
    <property type="match status" value="1"/>
</dbReference>
<dbReference type="EMBL" id="CP003557">
    <property type="protein sequence ID" value="AFN75741.1"/>
    <property type="molecule type" value="Genomic_DNA"/>
</dbReference>
<dbReference type="PATRIC" id="fig|1191523.3.peg.2645"/>
<dbReference type="OrthoDB" id="9790793at2"/>
<feature type="binding site" evidence="7 9">
    <location>
        <position position="70"/>
    </location>
    <ligand>
        <name>substrate</name>
    </ligand>
</feature>
<comment type="subunit">
    <text evidence="4 7">Homododecamer.</text>
</comment>
<dbReference type="GO" id="GO:0009073">
    <property type="term" value="P:aromatic amino acid family biosynthetic process"/>
    <property type="evidence" value="ECO:0007669"/>
    <property type="project" value="UniProtKB-KW"/>
</dbReference>
<evidence type="ECO:0000256" key="1">
    <source>
        <dbReference type="ARBA" id="ARBA00001864"/>
    </source>
</evidence>
<dbReference type="GO" id="GO:0008652">
    <property type="term" value="P:amino acid biosynthetic process"/>
    <property type="evidence" value="ECO:0007669"/>
    <property type="project" value="UniProtKB-KW"/>
</dbReference>
<evidence type="ECO:0000256" key="5">
    <source>
        <dbReference type="ARBA" id="ARBA00012060"/>
    </source>
</evidence>
<dbReference type="GO" id="GO:0019631">
    <property type="term" value="P:quinate catabolic process"/>
    <property type="evidence" value="ECO:0007669"/>
    <property type="project" value="TreeGrafter"/>
</dbReference>
<dbReference type="STRING" id="1191523.MROS_2511"/>
<comment type="pathway">
    <text evidence="2 7">Metabolic intermediate biosynthesis; chorismate biosynthesis; chorismate from D-erythrose 4-phosphate and phosphoenolpyruvate: step 3/7.</text>
</comment>
<evidence type="ECO:0000256" key="3">
    <source>
        <dbReference type="ARBA" id="ARBA00011037"/>
    </source>
</evidence>
<evidence type="ECO:0000256" key="9">
    <source>
        <dbReference type="PIRSR" id="PIRSR001399-2"/>
    </source>
</evidence>
<keyword evidence="12" id="KW-1185">Reference proteome</keyword>
<dbReference type="GO" id="GO:0003855">
    <property type="term" value="F:3-dehydroquinate dehydratase activity"/>
    <property type="evidence" value="ECO:0007669"/>
    <property type="project" value="UniProtKB-UniRule"/>
</dbReference>
<comment type="similarity">
    <text evidence="3 7">Belongs to the type-II 3-dehydroquinase family.</text>
</comment>
<dbReference type="Proteomes" id="UP000009011">
    <property type="component" value="Chromosome"/>
</dbReference>
<evidence type="ECO:0000256" key="10">
    <source>
        <dbReference type="PIRSR" id="PIRSR001399-3"/>
    </source>
</evidence>
<keyword evidence="6 7" id="KW-0456">Lyase</keyword>
<evidence type="ECO:0000256" key="7">
    <source>
        <dbReference type="HAMAP-Rule" id="MF_00169"/>
    </source>
</evidence>
<sequence>MKILVINGPNLNLLKLRNPDFYGNNDLKSIEDTLRRRFPDIEFVFFQSPDESNIVKRINEPAGFDGILINPGGYSHTSVAIRDALEICPLPKVEVHLSNIQSRDSFRKVSLTASVCDGYISGFKTLSYILGVHALIDLIGK</sequence>
<dbReference type="CDD" id="cd00466">
    <property type="entry name" value="DHQase_II"/>
    <property type="match status" value="1"/>
</dbReference>
<evidence type="ECO:0000256" key="2">
    <source>
        <dbReference type="ARBA" id="ARBA00004902"/>
    </source>
</evidence>
<evidence type="ECO:0000313" key="12">
    <source>
        <dbReference type="Proteomes" id="UP000009011"/>
    </source>
</evidence>
<dbReference type="InterPro" id="IPR036441">
    <property type="entry name" value="DHquinase_II_sf"/>
</dbReference>
<dbReference type="NCBIfam" id="NF003805">
    <property type="entry name" value="PRK05395.1-2"/>
    <property type="match status" value="1"/>
</dbReference>
<feature type="active site" description="Proton acceptor" evidence="7 8">
    <location>
        <position position="22"/>
    </location>
</feature>
<feature type="binding site" evidence="7 9">
    <location>
        <position position="83"/>
    </location>
    <ligand>
        <name>substrate</name>
    </ligand>
</feature>
<dbReference type="HOGENOM" id="CLU_090968_2_0_10"/>
<dbReference type="InterPro" id="IPR001874">
    <property type="entry name" value="DHquinase_II"/>
</dbReference>
<feature type="binding site" evidence="7 9">
    <location>
        <position position="107"/>
    </location>
    <ligand>
        <name>substrate</name>
    </ligand>
</feature>
<accession>I7A777</accession>